<reference evidence="3" key="1">
    <citation type="submission" date="2017-09" db="EMBL/GenBank/DDBJ databases">
        <title>Depth-based differentiation of microbial function through sediment-hosted aquifers and enrichment of novel symbionts in the deep terrestrial subsurface.</title>
        <authorList>
            <person name="Probst A.J."/>
            <person name="Ladd B."/>
            <person name="Jarett J.K."/>
            <person name="Geller-Mcgrath D.E."/>
            <person name="Sieber C.M.K."/>
            <person name="Emerson J.B."/>
            <person name="Anantharaman K."/>
            <person name="Thomas B.C."/>
            <person name="Malmstrom R."/>
            <person name="Stieglmeier M."/>
            <person name="Klingl A."/>
            <person name="Woyke T."/>
            <person name="Ryan C.M."/>
            <person name="Banfield J.F."/>
        </authorList>
    </citation>
    <scope>NUCLEOTIDE SEQUENCE [LARGE SCALE GENOMIC DNA]</scope>
</reference>
<accession>A0A2H0UUH7</accession>
<proteinExistence type="predicted"/>
<dbReference type="AlphaFoldDB" id="A0A2H0UUH7"/>
<sequence>MLNKKQLTSIGFSDKQAVVYLALLELGPSAVSEISRRAGINRTTGYDILEMLVSEGLVSPLGKSKKQKYVAENPEKIVGFAENQIKKAQAILLEAKKLAPELKSIYRKKERPIVKFYEGKEGIKQVFEDTLTAKSEIVGYACAEPMQKSIPEFYFEYLPQRIAKGIKARGIMPDTSFMHKIVKNDRKELRQSRLVAKEKLDLEIEINIYDNKVMMVSWAENLGILIESEKIAKAQKQIFELAWQATGIIKQKT</sequence>
<comment type="caution">
    <text evidence="2">The sequence shown here is derived from an EMBL/GenBank/DDBJ whole genome shotgun (WGS) entry which is preliminary data.</text>
</comment>
<gene>
    <name evidence="2" type="ORF">COU05_01855</name>
</gene>
<dbReference type="Pfam" id="PF01978">
    <property type="entry name" value="TrmB"/>
    <property type="match status" value="1"/>
</dbReference>
<organism evidence="2 3">
    <name type="scientific">bacterium (Candidatus Gribaldobacteria) CG10_big_fil_rev_8_21_14_0_10_37_21</name>
    <dbReference type="NCBI Taxonomy" id="2014275"/>
    <lineage>
        <taxon>Bacteria</taxon>
        <taxon>Candidatus Gribaldobacteria</taxon>
    </lineage>
</organism>
<dbReference type="EMBL" id="PFAX01000020">
    <property type="protein sequence ID" value="PIR90481.1"/>
    <property type="molecule type" value="Genomic_DNA"/>
</dbReference>
<evidence type="ECO:0000313" key="3">
    <source>
        <dbReference type="Proteomes" id="UP000230132"/>
    </source>
</evidence>
<dbReference type="InterPro" id="IPR002831">
    <property type="entry name" value="Tscrpt_reg_TrmB_N"/>
</dbReference>
<dbReference type="InterPro" id="IPR051797">
    <property type="entry name" value="TrmB-like"/>
</dbReference>
<feature type="domain" description="Transcription regulator TrmB N-terminal" evidence="1">
    <location>
        <begin position="7"/>
        <end position="75"/>
    </location>
</feature>
<dbReference type="PANTHER" id="PTHR34293">
    <property type="entry name" value="HTH-TYPE TRANSCRIPTIONAL REGULATOR TRMBL2"/>
    <property type="match status" value="1"/>
</dbReference>
<name>A0A2H0UUH7_9BACT</name>
<dbReference type="Proteomes" id="UP000230132">
    <property type="component" value="Unassembled WGS sequence"/>
</dbReference>
<dbReference type="SUPFAM" id="SSF46785">
    <property type="entry name" value="Winged helix' DNA-binding domain"/>
    <property type="match status" value="1"/>
</dbReference>
<evidence type="ECO:0000313" key="2">
    <source>
        <dbReference type="EMBL" id="PIR90481.1"/>
    </source>
</evidence>
<dbReference type="InterPro" id="IPR036390">
    <property type="entry name" value="WH_DNA-bd_sf"/>
</dbReference>
<evidence type="ECO:0000259" key="1">
    <source>
        <dbReference type="Pfam" id="PF01978"/>
    </source>
</evidence>
<dbReference type="PANTHER" id="PTHR34293:SF1">
    <property type="entry name" value="HTH-TYPE TRANSCRIPTIONAL REGULATOR TRMBL2"/>
    <property type="match status" value="1"/>
</dbReference>
<dbReference type="Gene3D" id="1.10.10.10">
    <property type="entry name" value="Winged helix-like DNA-binding domain superfamily/Winged helix DNA-binding domain"/>
    <property type="match status" value="1"/>
</dbReference>
<dbReference type="InterPro" id="IPR036388">
    <property type="entry name" value="WH-like_DNA-bd_sf"/>
</dbReference>
<protein>
    <recommendedName>
        <fullName evidence="1">Transcription regulator TrmB N-terminal domain-containing protein</fullName>
    </recommendedName>
</protein>